<comment type="subcellular location">
    <subcellularLocation>
        <location evidence="1">Nucleus</location>
    </subcellularLocation>
</comment>
<dbReference type="InterPro" id="IPR051711">
    <property type="entry name" value="Stress_Response_Reg"/>
</dbReference>
<evidence type="ECO:0000313" key="7">
    <source>
        <dbReference type="EMBL" id="KAF4860997.1"/>
    </source>
</evidence>
<evidence type="ECO:0000256" key="4">
    <source>
        <dbReference type="ARBA" id="ARBA00023163"/>
    </source>
</evidence>
<evidence type="ECO:0000256" key="2">
    <source>
        <dbReference type="ARBA" id="ARBA00023015"/>
    </source>
</evidence>
<keyword evidence="4" id="KW-0804">Transcription</keyword>
<evidence type="ECO:0000256" key="1">
    <source>
        <dbReference type="ARBA" id="ARBA00004123"/>
    </source>
</evidence>
<protein>
    <submittedName>
        <fullName evidence="7">Transcriptional regulatory protein</fullName>
    </submittedName>
</protein>
<organism evidence="7 8">
    <name type="scientific">Colletotrichum siamense</name>
    <name type="common">Anthracnose fungus</name>
    <dbReference type="NCBI Taxonomy" id="690259"/>
    <lineage>
        <taxon>Eukaryota</taxon>
        <taxon>Fungi</taxon>
        <taxon>Dikarya</taxon>
        <taxon>Ascomycota</taxon>
        <taxon>Pezizomycotina</taxon>
        <taxon>Sordariomycetes</taxon>
        <taxon>Hypocreomycetidae</taxon>
        <taxon>Glomerellales</taxon>
        <taxon>Glomerellaceae</taxon>
        <taxon>Colletotrichum</taxon>
        <taxon>Colletotrichum gloeosporioides species complex</taxon>
    </lineage>
</organism>
<keyword evidence="2" id="KW-0805">Transcription regulation</keyword>
<keyword evidence="8" id="KW-1185">Reference proteome</keyword>
<accession>A0A9P5EWC1</accession>
<dbReference type="GO" id="GO:0008270">
    <property type="term" value="F:zinc ion binding"/>
    <property type="evidence" value="ECO:0007669"/>
    <property type="project" value="InterPro"/>
</dbReference>
<dbReference type="EMBL" id="QPMT01000011">
    <property type="protein sequence ID" value="KAF4860997.1"/>
    <property type="molecule type" value="Genomic_DNA"/>
</dbReference>
<evidence type="ECO:0000259" key="6">
    <source>
        <dbReference type="SMART" id="SM00906"/>
    </source>
</evidence>
<comment type="caution">
    <text evidence="7">The sequence shown here is derived from an EMBL/GenBank/DDBJ whole genome shotgun (WGS) entry which is preliminary data.</text>
</comment>
<dbReference type="Proteomes" id="UP000711996">
    <property type="component" value="Unassembled WGS sequence"/>
</dbReference>
<dbReference type="GO" id="GO:0005634">
    <property type="term" value="C:nucleus"/>
    <property type="evidence" value="ECO:0007669"/>
    <property type="project" value="UniProtKB-SubCell"/>
</dbReference>
<evidence type="ECO:0000313" key="8">
    <source>
        <dbReference type="Proteomes" id="UP000711996"/>
    </source>
</evidence>
<dbReference type="OrthoDB" id="3266505at2759"/>
<dbReference type="AlphaFoldDB" id="A0A9P5EWC1"/>
<evidence type="ECO:0000256" key="3">
    <source>
        <dbReference type="ARBA" id="ARBA00023125"/>
    </source>
</evidence>
<dbReference type="PANTHER" id="PTHR47540:SF6">
    <property type="entry name" value="ZN(II)2CYS6 TRANSCRIPTION FACTOR (EUROFUNG)"/>
    <property type="match status" value="1"/>
</dbReference>
<name>A0A9P5EWC1_COLSI</name>
<dbReference type="PANTHER" id="PTHR47540">
    <property type="entry name" value="THIAMINE REPRESSIBLE GENES REGULATORY PROTEIN THI5"/>
    <property type="match status" value="1"/>
</dbReference>
<feature type="domain" description="Xylanolytic transcriptional activator regulatory" evidence="6">
    <location>
        <begin position="227"/>
        <end position="298"/>
    </location>
</feature>
<proteinExistence type="predicted"/>
<dbReference type="GO" id="GO:0045944">
    <property type="term" value="P:positive regulation of transcription by RNA polymerase II"/>
    <property type="evidence" value="ECO:0007669"/>
    <property type="project" value="TreeGrafter"/>
</dbReference>
<dbReference type="GO" id="GO:0006351">
    <property type="term" value="P:DNA-templated transcription"/>
    <property type="evidence" value="ECO:0007669"/>
    <property type="project" value="InterPro"/>
</dbReference>
<keyword evidence="3" id="KW-0238">DNA-binding</keyword>
<evidence type="ECO:0000256" key="5">
    <source>
        <dbReference type="ARBA" id="ARBA00023242"/>
    </source>
</evidence>
<sequence length="610" mass="68437">MPAARDIADQPAFLPGQQPEGPLSIWPSAFKMASQTIKNTRNNRRKWIWLAPWSTWSFTLRLMLILGESLKSSAPALPKQMLEGDIYDLPSKSTATQFPDTRYLPSLDHALYLFNTVKFHLGQTYRFFDDAELEAQIREFYSGHVAQKASESRLWFTKFLLVLAFGTAFHSRPRSAESRDPPGGKFFVQAMSILPDNMSLWRDSLMATEVLAMMGLYLFSIDERESAHVYLGQAIHIAEMEGLHTQLPEDEIGAETVTWCRDLWWTLYIMDRHFSASVGLPMSVHDSEITTPINPPDHGSHADSLRSLQVKLSHLMSMILRTVYKPTKTSLATYVEQTKSTLHTLAQYAQELENIMSIKFQTSVDTVPRGMRHITLLYHQCVIVATRPLLLSILKERLDMVDKVADVDWESILNHTAGIISSGIKSASKTLQVLSSEYSLLEVFLPYDLEFTYGAALHLAMAGAIFPDVSEDHTSNQAAHEILSDMVTRGNRVAAVRRTELLHVELLFKKLEEQLKSRGLYSLRLPSAMDLGPNLEEDRQNASNMEADANAAAMITGAVDLFPLVPPSDSGNADFLDLLDSVGISSEEFFSITQGMGDVEDIPEGVLRMY</sequence>
<keyword evidence="5" id="KW-0539">Nucleus</keyword>
<reference evidence="7" key="1">
    <citation type="submission" date="2019-06" db="EMBL/GenBank/DDBJ databases">
        <authorList>
            <person name="Gan P."/>
            <person name="Shirasu K."/>
        </authorList>
    </citation>
    <scope>NUCLEOTIDE SEQUENCE [LARGE SCALE GENOMIC DNA]</scope>
    <source>
        <strain evidence="7">CAD2</strain>
    </source>
</reference>
<dbReference type="Pfam" id="PF04082">
    <property type="entry name" value="Fungal_trans"/>
    <property type="match status" value="1"/>
</dbReference>
<dbReference type="SMART" id="SM00906">
    <property type="entry name" value="Fungal_trans"/>
    <property type="match status" value="1"/>
</dbReference>
<dbReference type="InterPro" id="IPR007219">
    <property type="entry name" value="XnlR_reg_dom"/>
</dbReference>
<dbReference type="GO" id="GO:0043565">
    <property type="term" value="F:sequence-specific DNA binding"/>
    <property type="evidence" value="ECO:0007669"/>
    <property type="project" value="TreeGrafter"/>
</dbReference>
<gene>
    <name evidence="7" type="ORF">CGCSCA2_v004727</name>
</gene>
<dbReference type="CDD" id="cd12148">
    <property type="entry name" value="fungal_TF_MHR"/>
    <property type="match status" value="1"/>
</dbReference>